<accession>K0IZ97</accession>
<feature type="region of interest" description="Disordered" evidence="1">
    <location>
        <begin position="1"/>
        <end position="28"/>
    </location>
</feature>
<dbReference type="OrthoDB" id="9815825at2"/>
<dbReference type="STRING" id="698758.AXY_01700"/>
<dbReference type="Pfam" id="PF14039">
    <property type="entry name" value="YusW"/>
    <property type="match status" value="2"/>
</dbReference>
<dbReference type="AlphaFoldDB" id="K0IZ97"/>
<dbReference type="HOGENOM" id="CLU_1114023_0_0_9"/>
<dbReference type="Proteomes" id="UP000006294">
    <property type="component" value="Chromosome"/>
</dbReference>
<sequence length="249" mass="28843">MDADEGVQVELNEDKTNGPPQDEDKAEAGIEPTFKYDSEEVNLFELQIELLSNEEWSYEFNRSNQKAKIEHENGAESEKSGEEVFSKIEELLSSIQIDYERSINDMMSQILDYLNISRDDLKEIDVYIETSNDQILGFEYQAPSGSESTTINELDLEIRFVSNEKWDYEYDLREQEFKIEYHNRDNLNGQDAQKEVERIISAVNIDLDQSIGSMRESLLLAIDADASNVDAWEFEVEYEDQMRIGVKSN</sequence>
<organism evidence="2 3">
    <name type="scientific">Amphibacillus xylanus (strain ATCC 51415 / DSM 6626 / JCM 7361 / LMG 17667 / NBRC 15112 / Ep01)</name>
    <dbReference type="NCBI Taxonomy" id="698758"/>
    <lineage>
        <taxon>Bacteria</taxon>
        <taxon>Bacillati</taxon>
        <taxon>Bacillota</taxon>
        <taxon>Bacilli</taxon>
        <taxon>Bacillales</taxon>
        <taxon>Bacillaceae</taxon>
        <taxon>Amphibacillus</taxon>
    </lineage>
</organism>
<evidence type="ECO:0000313" key="2">
    <source>
        <dbReference type="EMBL" id="BAM46302.1"/>
    </source>
</evidence>
<evidence type="ECO:0000256" key="1">
    <source>
        <dbReference type="SAM" id="MobiDB-lite"/>
    </source>
</evidence>
<evidence type="ECO:0000313" key="3">
    <source>
        <dbReference type="Proteomes" id="UP000006294"/>
    </source>
</evidence>
<dbReference type="KEGG" id="axl:AXY_01700"/>
<feature type="compositionally biased region" description="Basic and acidic residues" evidence="1">
    <location>
        <begin position="12"/>
        <end position="28"/>
    </location>
</feature>
<name>K0IZ97_AMPXN</name>
<keyword evidence="3" id="KW-1185">Reference proteome</keyword>
<gene>
    <name evidence="2" type="ordered locus">AXY_01700</name>
</gene>
<dbReference type="RefSeq" id="WP_015008908.1">
    <property type="nucleotide sequence ID" value="NC_018704.1"/>
</dbReference>
<proteinExistence type="predicted"/>
<protein>
    <submittedName>
        <fullName evidence="2">Uncharacterized protein</fullName>
    </submittedName>
</protein>
<dbReference type="EMBL" id="AP012050">
    <property type="protein sequence ID" value="BAM46302.1"/>
    <property type="molecule type" value="Genomic_DNA"/>
</dbReference>
<dbReference type="InterPro" id="IPR025623">
    <property type="entry name" value="YusW"/>
</dbReference>
<reference evidence="2 3" key="1">
    <citation type="submission" date="2011-01" db="EMBL/GenBank/DDBJ databases">
        <title>Whole genome sequence of Amphibacillus xylinus NBRC 15112.</title>
        <authorList>
            <person name="Nakazawa H."/>
            <person name="Katano Y."/>
            <person name="Nakamura S."/>
            <person name="Sasagawa M."/>
            <person name="Fukada J."/>
            <person name="Arai T."/>
            <person name="Sasakura N."/>
            <person name="Mochizuki D."/>
            <person name="Hosoyama A."/>
            <person name="Harada K."/>
            <person name="Horikawa H."/>
            <person name="Kato Y."/>
            <person name="Harada T."/>
            <person name="Sasaki K."/>
            <person name="Sekiguchi M."/>
            <person name="Hodoyama M."/>
            <person name="Nishiko R."/>
            <person name="Narita H."/>
            <person name="Hanamaki A."/>
            <person name="Hata C."/>
            <person name="Konno Y."/>
            <person name="Niimura Y."/>
            <person name="Yamazaki S."/>
            <person name="Fujita N."/>
        </authorList>
    </citation>
    <scope>NUCLEOTIDE SEQUENCE [LARGE SCALE GENOMIC DNA]</scope>
    <source>
        <strain evidence="3">ATCC 51415 / DSM 6626 / JCM 7361 / LMG 17667 / NBRC 15112 / Ep01</strain>
    </source>
</reference>